<keyword evidence="4" id="KW-0393">Immunoglobulin domain</keyword>
<dbReference type="Proteomes" id="UP001283361">
    <property type="component" value="Unassembled WGS sequence"/>
</dbReference>
<name>A0AAE0Z6L3_9GAST</name>
<evidence type="ECO:0000313" key="8">
    <source>
        <dbReference type="Proteomes" id="UP001283361"/>
    </source>
</evidence>
<evidence type="ECO:0000256" key="1">
    <source>
        <dbReference type="ARBA" id="ARBA00022729"/>
    </source>
</evidence>
<reference evidence="7" key="1">
    <citation type="journal article" date="2023" name="G3 (Bethesda)">
        <title>A reference genome for the long-term kleptoplast-retaining sea slug Elysia crispata morphotype clarki.</title>
        <authorList>
            <person name="Eastman K.E."/>
            <person name="Pendleton A.L."/>
            <person name="Shaikh M.A."/>
            <person name="Suttiyut T."/>
            <person name="Ogas R."/>
            <person name="Tomko P."/>
            <person name="Gavelis G."/>
            <person name="Widhalm J.R."/>
            <person name="Wisecaver J.H."/>
        </authorList>
    </citation>
    <scope>NUCLEOTIDE SEQUENCE</scope>
    <source>
        <strain evidence="7">ECLA1</strain>
    </source>
</reference>
<keyword evidence="2" id="KW-0677">Repeat</keyword>
<dbReference type="EMBL" id="JAWDGP010004617">
    <property type="protein sequence ID" value="KAK3763016.1"/>
    <property type="molecule type" value="Genomic_DNA"/>
</dbReference>
<evidence type="ECO:0000256" key="3">
    <source>
        <dbReference type="ARBA" id="ARBA00023157"/>
    </source>
</evidence>
<dbReference type="SMART" id="SM00409">
    <property type="entry name" value="IG"/>
    <property type="match status" value="3"/>
</dbReference>
<dbReference type="InterPro" id="IPR003599">
    <property type="entry name" value="Ig_sub"/>
</dbReference>
<dbReference type="InterPro" id="IPR003598">
    <property type="entry name" value="Ig_sub2"/>
</dbReference>
<dbReference type="Pfam" id="PF00047">
    <property type="entry name" value="ig"/>
    <property type="match status" value="1"/>
</dbReference>
<evidence type="ECO:0000259" key="6">
    <source>
        <dbReference type="PROSITE" id="PS50835"/>
    </source>
</evidence>
<evidence type="ECO:0000256" key="2">
    <source>
        <dbReference type="ARBA" id="ARBA00022737"/>
    </source>
</evidence>
<accession>A0AAE0Z6L3</accession>
<dbReference type="CDD" id="cd00099">
    <property type="entry name" value="IgV"/>
    <property type="match status" value="1"/>
</dbReference>
<dbReference type="InterPro" id="IPR013783">
    <property type="entry name" value="Ig-like_fold"/>
</dbReference>
<dbReference type="Pfam" id="PF13927">
    <property type="entry name" value="Ig_3"/>
    <property type="match status" value="1"/>
</dbReference>
<dbReference type="AlphaFoldDB" id="A0AAE0Z6L3"/>
<dbReference type="InterPro" id="IPR013151">
    <property type="entry name" value="Immunoglobulin_dom"/>
</dbReference>
<dbReference type="GO" id="GO:0043005">
    <property type="term" value="C:neuron projection"/>
    <property type="evidence" value="ECO:0007669"/>
    <property type="project" value="TreeGrafter"/>
</dbReference>
<dbReference type="FunFam" id="2.60.40.10:FF:000032">
    <property type="entry name" value="palladin isoform X1"/>
    <property type="match status" value="1"/>
</dbReference>
<dbReference type="PROSITE" id="PS50835">
    <property type="entry name" value="IG_LIKE"/>
    <property type="match status" value="3"/>
</dbReference>
<sequence>MTSYLLSFPVPFLGETISTTRDDTINMNATVGSTAILPCRTVSNVPVFHVIWRRKGDSHPLTIDSRRIVPDNRISIERPFLKDWNLRIRDVRPSDQGVYACVYSRSYRKLKEVFFNVLVPSEIEDHLTSSDVTAQEGVTVTLVCRATGIPPPKVTWFSLPPDLDVRRQKVVHNGEVLIIRKMTRHCEKYYRCMAYNEVEPPAFTVIKVFVEFAPEIYLPHKRIGPKKGMEAILECTVTAFPQAVSYWQKDGKTIITSRPKYRLDVYMEGDNRLTLSLVLLDIDDSDYGPYTCVAANKIGEDAETMVLYNVHKSSPSSTITRSPALSPTSLSMVPPVTHRSLWSSTEVYELSSFKTDNYREVLNESSRQPGYGSRSESHNSTQHPRYTPQNSDTVRIVAGGKKKNSAITCTARTVEMLLFFIFIYYL</sequence>
<dbReference type="PANTHER" id="PTHR12231:SF253">
    <property type="entry name" value="DPR-INTERACTING PROTEIN ETA, ISOFORM B-RELATED"/>
    <property type="match status" value="1"/>
</dbReference>
<dbReference type="InterPro" id="IPR036179">
    <property type="entry name" value="Ig-like_dom_sf"/>
</dbReference>
<evidence type="ECO:0000256" key="4">
    <source>
        <dbReference type="ARBA" id="ARBA00023319"/>
    </source>
</evidence>
<dbReference type="PANTHER" id="PTHR12231">
    <property type="entry name" value="CTX-RELATED TYPE I TRANSMEMBRANE PROTEIN"/>
    <property type="match status" value="1"/>
</dbReference>
<feature type="domain" description="Ig-like" evidence="6">
    <location>
        <begin position="120"/>
        <end position="204"/>
    </location>
</feature>
<feature type="compositionally biased region" description="Polar residues" evidence="5">
    <location>
        <begin position="378"/>
        <end position="390"/>
    </location>
</feature>
<keyword evidence="1" id="KW-0732">Signal</keyword>
<keyword evidence="8" id="KW-1185">Reference proteome</keyword>
<dbReference type="InterPro" id="IPR007110">
    <property type="entry name" value="Ig-like_dom"/>
</dbReference>
<feature type="region of interest" description="Disordered" evidence="5">
    <location>
        <begin position="364"/>
        <end position="390"/>
    </location>
</feature>
<protein>
    <recommendedName>
        <fullName evidence="6">Ig-like domain-containing protein</fullName>
    </recommendedName>
</protein>
<dbReference type="InterPro" id="IPR013098">
    <property type="entry name" value="Ig_I-set"/>
</dbReference>
<dbReference type="Gene3D" id="2.60.40.10">
    <property type="entry name" value="Immunoglobulins"/>
    <property type="match status" value="3"/>
</dbReference>
<organism evidence="7 8">
    <name type="scientific">Elysia crispata</name>
    <name type="common">lettuce slug</name>
    <dbReference type="NCBI Taxonomy" id="231223"/>
    <lineage>
        <taxon>Eukaryota</taxon>
        <taxon>Metazoa</taxon>
        <taxon>Spiralia</taxon>
        <taxon>Lophotrochozoa</taxon>
        <taxon>Mollusca</taxon>
        <taxon>Gastropoda</taxon>
        <taxon>Heterobranchia</taxon>
        <taxon>Euthyneura</taxon>
        <taxon>Panpulmonata</taxon>
        <taxon>Sacoglossa</taxon>
        <taxon>Placobranchoidea</taxon>
        <taxon>Plakobranchidae</taxon>
        <taxon>Elysia</taxon>
    </lineage>
</organism>
<evidence type="ECO:0000313" key="7">
    <source>
        <dbReference type="EMBL" id="KAK3763016.1"/>
    </source>
</evidence>
<dbReference type="SMART" id="SM00408">
    <property type="entry name" value="IGc2"/>
    <property type="match status" value="3"/>
</dbReference>
<gene>
    <name evidence="7" type="ORF">RRG08_026928</name>
</gene>
<feature type="domain" description="Ig-like" evidence="6">
    <location>
        <begin position="214"/>
        <end position="320"/>
    </location>
</feature>
<proteinExistence type="predicted"/>
<dbReference type="SUPFAM" id="SSF48726">
    <property type="entry name" value="Immunoglobulin"/>
    <property type="match status" value="3"/>
</dbReference>
<dbReference type="Pfam" id="PF07679">
    <property type="entry name" value="I-set"/>
    <property type="match status" value="1"/>
</dbReference>
<keyword evidence="3" id="KW-1015">Disulfide bond</keyword>
<feature type="domain" description="Ig-like" evidence="6">
    <location>
        <begin position="11"/>
        <end position="111"/>
    </location>
</feature>
<evidence type="ECO:0000256" key="5">
    <source>
        <dbReference type="SAM" id="MobiDB-lite"/>
    </source>
</evidence>
<comment type="caution">
    <text evidence="7">The sequence shown here is derived from an EMBL/GenBank/DDBJ whole genome shotgun (WGS) entry which is preliminary data.</text>
</comment>
<dbReference type="InterPro" id="IPR051170">
    <property type="entry name" value="Neural/epithelial_adhesion"/>
</dbReference>